<evidence type="ECO:0000256" key="2">
    <source>
        <dbReference type="ARBA" id="ARBA00022741"/>
    </source>
</evidence>
<keyword evidence="3 5" id="KW-0067">ATP-binding</keyword>
<dbReference type="SUPFAM" id="SSF52540">
    <property type="entry name" value="P-loop containing nucleoside triphosphate hydrolases"/>
    <property type="match status" value="1"/>
</dbReference>
<evidence type="ECO:0000313" key="6">
    <source>
        <dbReference type="Proteomes" id="UP000295215"/>
    </source>
</evidence>
<proteinExistence type="predicted"/>
<dbReference type="Gene3D" id="3.40.50.300">
    <property type="entry name" value="P-loop containing nucleotide triphosphate hydrolases"/>
    <property type="match status" value="1"/>
</dbReference>
<keyword evidence="2" id="KW-0547">Nucleotide-binding</keyword>
<dbReference type="GO" id="GO:0005524">
    <property type="term" value="F:ATP binding"/>
    <property type="evidence" value="ECO:0007669"/>
    <property type="project" value="UniProtKB-KW"/>
</dbReference>
<dbReference type="PANTHER" id="PTHR42939:SF1">
    <property type="entry name" value="ABC TRANSPORTER ATP-BINDING PROTEIN ALBC-RELATED"/>
    <property type="match status" value="1"/>
</dbReference>
<name>A0A4V3E865_9FLAO</name>
<dbReference type="CDD" id="cd03230">
    <property type="entry name" value="ABC_DR_subfamily_A"/>
    <property type="match status" value="1"/>
</dbReference>
<dbReference type="Proteomes" id="UP000295215">
    <property type="component" value="Unassembled WGS sequence"/>
</dbReference>
<reference evidence="5 6" key="1">
    <citation type="submission" date="2019-03" db="EMBL/GenBank/DDBJ databases">
        <title>Genomic Encyclopedia of Archaeal and Bacterial Type Strains, Phase II (KMG-II): from individual species to whole genera.</title>
        <authorList>
            <person name="Goeker M."/>
        </authorList>
    </citation>
    <scope>NUCLEOTIDE SEQUENCE [LARGE SCALE GENOMIC DNA]</scope>
    <source>
        <strain evidence="5 6">DSM 28213</strain>
    </source>
</reference>
<keyword evidence="1" id="KW-0813">Transport</keyword>
<dbReference type="SMART" id="SM00382">
    <property type="entry name" value="AAA"/>
    <property type="match status" value="1"/>
</dbReference>
<organism evidence="5 6">
    <name type="scientific">Myroides indicus</name>
    <dbReference type="NCBI Taxonomy" id="1323422"/>
    <lineage>
        <taxon>Bacteria</taxon>
        <taxon>Pseudomonadati</taxon>
        <taxon>Bacteroidota</taxon>
        <taxon>Flavobacteriia</taxon>
        <taxon>Flavobacteriales</taxon>
        <taxon>Flavobacteriaceae</taxon>
        <taxon>Myroides</taxon>
    </lineage>
</organism>
<protein>
    <submittedName>
        <fullName evidence="5">ABC-2 type transport system ATP-binding protein</fullName>
    </submittedName>
</protein>
<dbReference type="InterPro" id="IPR003593">
    <property type="entry name" value="AAA+_ATPase"/>
</dbReference>
<sequence>MVRIEKLSKSFGNHIVFQNVNLELNSGKIYGVVGKNGAGKTTLFNCICGLEKYQGSITSSEGKIKDFTGYLPAEPYFFDKITGEEYLYFMCRTRGFKLHDVEDKNIFELPLKQYISTYSTGMKKKIALLGILLQKNDVLILDEPFNGVDIGSNMLIIQIFKELQRLGKTILVSSHIFATLSEICDEIFFLENGEIFQKKGFHEFLELENQLKNDISTSIDKIKKWL</sequence>
<keyword evidence="6" id="KW-1185">Reference proteome</keyword>
<dbReference type="AlphaFoldDB" id="A0A4V3E865"/>
<evidence type="ECO:0000313" key="5">
    <source>
        <dbReference type="EMBL" id="TDS55947.1"/>
    </source>
</evidence>
<dbReference type="InterPro" id="IPR051782">
    <property type="entry name" value="ABC_Transporter_VariousFunc"/>
</dbReference>
<dbReference type="RefSeq" id="WP_133713131.1">
    <property type="nucleotide sequence ID" value="NZ_SOAG01000021.1"/>
</dbReference>
<feature type="domain" description="ABC transporter" evidence="4">
    <location>
        <begin position="2"/>
        <end position="217"/>
    </location>
</feature>
<accession>A0A4V3E865</accession>
<dbReference type="OrthoDB" id="9801987at2"/>
<dbReference type="InterPro" id="IPR003439">
    <property type="entry name" value="ABC_transporter-like_ATP-bd"/>
</dbReference>
<comment type="caution">
    <text evidence="5">The sequence shown here is derived from an EMBL/GenBank/DDBJ whole genome shotgun (WGS) entry which is preliminary data.</text>
</comment>
<evidence type="ECO:0000256" key="1">
    <source>
        <dbReference type="ARBA" id="ARBA00022448"/>
    </source>
</evidence>
<dbReference type="InterPro" id="IPR027417">
    <property type="entry name" value="P-loop_NTPase"/>
</dbReference>
<gene>
    <name evidence="5" type="ORF">C8P70_12168</name>
</gene>
<evidence type="ECO:0000256" key="3">
    <source>
        <dbReference type="ARBA" id="ARBA00022840"/>
    </source>
</evidence>
<dbReference type="PROSITE" id="PS50893">
    <property type="entry name" value="ABC_TRANSPORTER_2"/>
    <property type="match status" value="1"/>
</dbReference>
<evidence type="ECO:0000259" key="4">
    <source>
        <dbReference type="PROSITE" id="PS50893"/>
    </source>
</evidence>
<dbReference type="EMBL" id="SOAG01000021">
    <property type="protein sequence ID" value="TDS55947.1"/>
    <property type="molecule type" value="Genomic_DNA"/>
</dbReference>
<dbReference type="Pfam" id="PF00005">
    <property type="entry name" value="ABC_tran"/>
    <property type="match status" value="1"/>
</dbReference>
<dbReference type="PANTHER" id="PTHR42939">
    <property type="entry name" value="ABC TRANSPORTER ATP-BINDING PROTEIN ALBC-RELATED"/>
    <property type="match status" value="1"/>
</dbReference>
<dbReference type="GO" id="GO:0016887">
    <property type="term" value="F:ATP hydrolysis activity"/>
    <property type="evidence" value="ECO:0007669"/>
    <property type="project" value="InterPro"/>
</dbReference>